<keyword evidence="3" id="KW-1185">Reference proteome</keyword>
<evidence type="ECO:0000313" key="3">
    <source>
        <dbReference type="Proteomes" id="UP000186406"/>
    </source>
</evidence>
<evidence type="ECO:0000256" key="1">
    <source>
        <dbReference type="SAM" id="MobiDB-lite"/>
    </source>
</evidence>
<evidence type="ECO:0000313" key="2">
    <source>
        <dbReference type="EMBL" id="SHO60591.1"/>
    </source>
</evidence>
<dbReference type="AlphaFoldDB" id="A0A1M7Z6R5"/>
<dbReference type="Pfam" id="PF13177">
    <property type="entry name" value="DNA_pol3_delta2"/>
    <property type="match status" value="1"/>
</dbReference>
<dbReference type="InterPro" id="IPR027417">
    <property type="entry name" value="P-loop_NTPase"/>
</dbReference>
<dbReference type="GO" id="GO:0006261">
    <property type="term" value="P:DNA-templated DNA replication"/>
    <property type="evidence" value="ECO:0007669"/>
    <property type="project" value="TreeGrafter"/>
</dbReference>
<dbReference type="Proteomes" id="UP000186406">
    <property type="component" value="Unassembled WGS sequence"/>
</dbReference>
<dbReference type="OrthoDB" id="9811073at2"/>
<dbReference type="NCBIfam" id="NF006586">
    <property type="entry name" value="PRK09112.1"/>
    <property type="match status" value="1"/>
</dbReference>
<gene>
    <name evidence="2" type="ORF">SAMN02745172_00346</name>
</gene>
<dbReference type="InterPro" id="IPR050238">
    <property type="entry name" value="DNA_Rep/Repair_Clamp_Loader"/>
</dbReference>
<name>A0A1M7Z6R5_9HYPH</name>
<sequence length="366" mass="38907">MAKAPRRGESDDDAAIGEPEALEGAPSPREQTLLFGHQAAEHELLDAYRSGRLHHGWILGGPRGIGKATLAMRFARFVLAHPDPASPAVQQATGLSVAADAPAARLMAAGAHPDLLHLRRPWDDKAKRFKTEITVDEVRRLVPFFGSTAGAGGYRIVVIDAADDLNANAANAVLKMLEEPPRKGLFLLISHAPGRLLPTIRSRTRRLMMRPLAVADVADGLLALGLTADRSVAARAAAISEGSMRRAATALAGGAVDVEGALAPLLARLSAEPDRKAVYLFAELVSGREAAEAYDLSIDLIRAFISDRVRSSAAAGARPRTLAAWAEAWEKIDRAVARADAFNLDRKQVVVGVFQDLSDAARLAAA</sequence>
<dbReference type="STRING" id="1123029.SAMN02745172_00346"/>
<reference evidence="2 3" key="1">
    <citation type="submission" date="2016-12" db="EMBL/GenBank/DDBJ databases">
        <authorList>
            <person name="Song W.-J."/>
            <person name="Kurnit D.M."/>
        </authorList>
    </citation>
    <scope>NUCLEOTIDE SEQUENCE [LARGE SCALE GENOMIC DNA]</scope>
    <source>
        <strain evidence="2 3">DSM 19599</strain>
    </source>
</reference>
<feature type="region of interest" description="Disordered" evidence="1">
    <location>
        <begin position="1"/>
        <end position="27"/>
    </location>
</feature>
<dbReference type="NCBIfam" id="NF005677">
    <property type="entry name" value="PRK07471.1"/>
    <property type="match status" value="1"/>
</dbReference>
<dbReference type="SUPFAM" id="SSF52540">
    <property type="entry name" value="P-loop containing nucleoside triphosphate hydrolases"/>
    <property type="match status" value="1"/>
</dbReference>
<dbReference type="EMBL" id="FRXO01000001">
    <property type="protein sequence ID" value="SHO60591.1"/>
    <property type="molecule type" value="Genomic_DNA"/>
</dbReference>
<protein>
    <submittedName>
        <fullName evidence="2">DNA polymerase-3 subunit delta</fullName>
    </submittedName>
</protein>
<dbReference type="GO" id="GO:0009360">
    <property type="term" value="C:DNA polymerase III complex"/>
    <property type="evidence" value="ECO:0007669"/>
    <property type="project" value="TreeGrafter"/>
</dbReference>
<dbReference type="PANTHER" id="PTHR11669:SF8">
    <property type="entry name" value="DNA POLYMERASE III SUBUNIT DELTA"/>
    <property type="match status" value="1"/>
</dbReference>
<proteinExistence type="predicted"/>
<dbReference type="RefSeq" id="WP_084563773.1">
    <property type="nucleotide sequence ID" value="NZ_FRXO01000001.1"/>
</dbReference>
<accession>A0A1M7Z6R5</accession>
<organism evidence="2 3">
    <name type="scientific">Pseudoxanthobacter soli DSM 19599</name>
    <dbReference type="NCBI Taxonomy" id="1123029"/>
    <lineage>
        <taxon>Bacteria</taxon>
        <taxon>Pseudomonadati</taxon>
        <taxon>Pseudomonadota</taxon>
        <taxon>Alphaproteobacteria</taxon>
        <taxon>Hyphomicrobiales</taxon>
        <taxon>Segnochrobactraceae</taxon>
        <taxon>Pseudoxanthobacter</taxon>
    </lineage>
</organism>
<dbReference type="Gene3D" id="3.40.50.300">
    <property type="entry name" value="P-loop containing nucleotide triphosphate hydrolases"/>
    <property type="match status" value="1"/>
</dbReference>
<dbReference type="PANTHER" id="PTHR11669">
    <property type="entry name" value="REPLICATION FACTOR C / DNA POLYMERASE III GAMMA-TAU SUBUNIT"/>
    <property type="match status" value="1"/>
</dbReference>